<reference evidence="2" key="1">
    <citation type="journal article" date="2022" name="Mol. Ecol. Resour.">
        <title>The genomes of chicory, endive, great burdock and yacon provide insights into Asteraceae palaeo-polyploidization history and plant inulin production.</title>
        <authorList>
            <person name="Fan W."/>
            <person name="Wang S."/>
            <person name="Wang H."/>
            <person name="Wang A."/>
            <person name="Jiang F."/>
            <person name="Liu H."/>
            <person name="Zhao H."/>
            <person name="Xu D."/>
            <person name="Zhang Y."/>
        </authorList>
    </citation>
    <scope>NUCLEOTIDE SEQUENCE [LARGE SCALE GENOMIC DNA]</scope>
    <source>
        <strain evidence="2">cv. Yunnan</strain>
    </source>
</reference>
<name>A0ACB9CCB5_9ASTR</name>
<keyword evidence="2" id="KW-1185">Reference proteome</keyword>
<gene>
    <name evidence="1" type="ORF">L1987_63057</name>
</gene>
<dbReference type="Proteomes" id="UP001056120">
    <property type="component" value="Linkage Group LG21"/>
</dbReference>
<sequence>MSHFAITASFMKPRSKKAPNFTCFAVELLFLKIIIFLKKFSLSHPPPSTEIIIRFPTGTTFQSWKAI</sequence>
<organism evidence="1 2">
    <name type="scientific">Smallanthus sonchifolius</name>
    <dbReference type="NCBI Taxonomy" id="185202"/>
    <lineage>
        <taxon>Eukaryota</taxon>
        <taxon>Viridiplantae</taxon>
        <taxon>Streptophyta</taxon>
        <taxon>Embryophyta</taxon>
        <taxon>Tracheophyta</taxon>
        <taxon>Spermatophyta</taxon>
        <taxon>Magnoliopsida</taxon>
        <taxon>eudicotyledons</taxon>
        <taxon>Gunneridae</taxon>
        <taxon>Pentapetalae</taxon>
        <taxon>asterids</taxon>
        <taxon>campanulids</taxon>
        <taxon>Asterales</taxon>
        <taxon>Asteraceae</taxon>
        <taxon>Asteroideae</taxon>
        <taxon>Heliantheae alliance</taxon>
        <taxon>Millerieae</taxon>
        <taxon>Smallanthus</taxon>
    </lineage>
</organism>
<proteinExistence type="predicted"/>
<reference evidence="1 2" key="2">
    <citation type="journal article" date="2022" name="Mol. Ecol. Resour.">
        <title>The genomes of chicory, endive, great burdock and yacon provide insights into Asteraceae paleo-polyploidization history and plant inulin production.</title>
        <authorList>
            <person name="Fan W."/>
            <person name="Wang S."/>
            <person name="Wang H."/>
            <person name="Wang A."/>
            <person name="Jiang F."/>
            <person name="Liu H."/>
            <person name="Zhao H."/>
            <person name="Xu D."/>
            <person name="Zhang Y."/>
        </authorList>
    </citation>
    <scope>NUCLEOTIDE SEQUENCE [LARGE SCALE GENOMIC DNA]</scope>
    <source>
        <strain evidence="2">cv. Yunnan</strain>
        <tissue evidence="1">Leaves</tissue>
    </source>
</reference>
<evidence type="ECO:0000313" key="2">
    <source>
        <dbReference type="Proteomes" id="UP001056120"/>
    </source>
</evidence>
<evidence type="ECO:0000313" key="1">
    <source>
        <dbReference type="EMBL" id="KAI3731865.1"/>
    </source>
</evidence>
<comment type="caution">
    <text evidence="1">The sequence shown here is derived from an EMBL/GenBank/DDBJ whole genome shotgun (WGS) entry which is preliminary data.</text>
</comment>
<dbReference type="EMBL" id="CM042038">
    <property type="protein sequence ID" value="KAI3731865.1"/>
    <property type="molecule type" value="Genomic_DNA"/>
</dbReference>
<accession>A0ACB9CCB5</accession>
<protein>
    <submittedName>
        <fullName evidence="1">Uncharacterized protein</fullName>
    </submittedName>
</protein>